<evidence type="ECO:0000313" key="2">
    <source>
        <dbReference type="Proteomes" id="UP001501721"/>
    </source>
</evidence>
<accession>A0ABN3KPB1</accession>
<sequence length="51" mass="5260">MAVTPPSAATAGRTARSGDRITFDRIEAHNRDGVFACLSVAAIGCPRTPCA</sequence>
<proteinExistence type="predicted"/>
<comment type="caution">
    <text evidence="1">The sequence shown here is derived from an EMBL/GenBank/DDBJ whole genome shotgun (WGS) entry which is preliminary data.</text>
</comment>
<protein>
    <submittedName>
        <fullName evidence="1">Uncharacterized protein</fullName>
    </submittedName>
</protein>
<organism evidence="1 2">
    <name type="scientific">Streptomyces graminearus</name>
    <dbReference type="NCBI Taxonomy" id="284030"/>
    <lineage>
        <taxon>Bacteria</taxon>
        <taxon>Bacillati</taxon>
        <taxon>Actinomycetota</taxon>
        <taxon>Actinomycetes</taxon>
        <taxon>Kitasatosporales</taxon>
        <taxon>Streptomycetaceae</taxon>
        <taxon>Streptomyces</taxon>
    </lineage>
</organism>
<dbReference type="EMBL" id="BAAATL010000001">
    <property type="protein sequence ID" value="GAA2465714.1"/>
    <property type="molecule type" value="Genomic_DNA"/>
</dbReference>
<name>A0ABN3KPB1_9ACTN</name>
<reference evidence="1 2" key="1">
    <citation type="journal article" date="2019" name="Int. J. Syst. Evol. Microbiol.">
        <title>The Global Catalogue of Microorganisms (GCM) 10K type strain sequencing project: providing services to taxonomists for standard genome sequencing and annotation.</title>
        <authorList>
            <consortium name="The Broad Institute Genomics Platform"/>
            <consortium name="The Broad Institute Genome Sequencing Center for Infectious Disease"/>
            <person name="Wu L."/>
            <person name="Ma J."/>
        </authorList>
    </citation>
    <scope>NUCLEOTIDE SEQUENCE [LARGE SCALE GENOMIC DNA]</scope>
    <source>
        <strain evidence="1 2">JCM 6923</strain>
    </source>
</reference>
<evidence type="ECO:0000313" key="1">
    <source>
        <dbReference type="EMBL" id="GAA2465714.1"/>
    </source>
</evidence>
<dbReference type="Proteomes" id="UP001501721">
    <property type="component" value="Unassembled WGS sequence"/>
</dbReference>
<gene>
    <name evidence="1" type="ORF">GCM10010422_03010</name>
</gene>
<keyword evidence="2" id="KW-1185">Reference proteome</keyword>